<reference evidence="5 6" key="1">
    <citation type="submission" date="2014-02" db="EMBL/GenBank/DDBJ databases">
        <title>Single nucleus genome sequencing reveals high similarity among nuclei of an endomycorrhizal fungus.</title>
        <authorList>
            <person name="Lin K."/>
            <person name="Geurts R."/>
            <person name="Zhang Z."/>
            <person name="Limpens E."/>
            <person name="Saunders D.G."/>
            <person name="Mu D."/>
            <person name="Pang E."/>
            <person name="Cao H."/>
            <person name="Cha H."/>
            <person name="Lin T."/>
            <person name="Zhou Q."/>
            <person name="Shang Y."/>
            <person name="Li Y."/>
            <person name="Ivanov S."/>
            <person name="Sharma T."/>
            <person name="Velzen R.V."/>
            <person name="Ruijter N.D."/>
            <person name="Aanen D.K."/>
            <person name="Win J."/>
            <person name="Kamoun S."/>
            <person name="Bisseling T."/>
            <person name="Huang S."/>
        </authorList>
    </citation>
    <scope>NUCLEOTIDE SEQUENCE [LARGE SCALE GENOMIC DNA]</scope>
    <source>
        <strain evidence="6">DAOM197198w</strain>
    </source>
</reference>
<accession>A0A015JKH2</accession>
<dbReference type="InterPro" id="IPR045379">
    <property type="entry name" value="Crinkler_N"/>
</dbReference>
<evidence type="ECO:0000256" key="2">
    <source>
        <dbReference type="ARBA" id="ARBA00004613"/>
    </source>
</evidence>
<dbReference type="HOGENOM" id="CLU_074871_2_0_1"/>
<keyword evidence="3" id="KW-0964">Secreted</keyword>
<dbReference type="Pfam" id="PF20147">
    <property type="entry name" value="Crinkler"/>
    <property type="match status" value="1"/>
</dbReference>
<keyword evidence="6" id="KW-1185">Reference proteome</keyword>
<dbReference type="Proteomes" id="UP000022910">
    <property type="component" value="Unassembled WGS sequence"/>
</dbReference>
<evidence type="ECO:0000256" key="1">
    <source>
        <dbReference type="ARBA" id="ARBA00004340"/>
    </source>
</evidence>
<proteinExistence type="predicted"/>
<sequence length="102" mass="12148">MQAIRLFCLVKGEGTMRAFAIKINKNETISDLKKKIRLDQPRAFAKTDSKDLKLWMVNVRDDGQDEIRYNVELMPTREIEEYWAQTPEKNRIHVVVERLTRR</sequence>
<organism evidence="5 6">
    <name type="scientific">Rhizophagus irregularis (strain DAOM 197198w)</name>
    <name type="common">Glomus intraradices</name>
    <dbReference type="NCBI Taxonomy" id="1432141"/>
    <lineage>
        <taxon>Eukaryota</taxon>
        <taxon>Fungi</taxon>
        <taxon>Fungi incertae sedis</taxon>
        <taxon>Mucoromycota</taxon>
        <taxon>Glomeromycotina</taxon>
        <taxon>Glomeromycetes</taxon>
        <taxon>Glomerales</taxon>
        <taxon>Glomeraceae</taxon>
        <taxon>Rhizophagus</taxon>
    </lineage>
</organism>
<comment type="subcellular location">
    <subcellularLocation>
        <location evidence="1">Host cell</location>
    </subcellularLocation>
    <subcellularLocation>
        <location evidence="2">Secreted</location>
    </subcellularLocation>
</comment>
<gene>
    <name evidence="5" type="ORF">RirG_225350</name>
</gene>
<name>A0A015JKH2_RHIIW</name>
<protein>
    <recommendedName>
        <fullName evidence="4">Crinkler effector protein N-terminal domain-containing protein</fullName>
    </recommendedName>
</protein>
<evidence type="ECO:0000259" key="4">
    <source>
        <dbReference type="Pfam" id="PF20147"/>
    </source>
</evidence>
<evidence type="ECO:0000313" key="5">
    <source>
        <dbReference type="EMBL" id="EXX55454.1"/>
    </source>
</evidence>
<feature type="domain" description="Crinkler effector protein N-terminal" evidence="4">
    <location>
        <begin position="4"/>
        <end position="97"/>
    </location>
</feature>
<evidence type="ECO:0000256" key="3">
    <source>
        <dbReference type="ARBA" id="ARBA00022525"/>
    </source>
</evidence>
<dbReference type="EMBL" id="JEMT01028170">
    <property type="protein sequence ID" value="EXX55454.1"/>
    <property type="molecule type" value="Genomic_DNA"/>
</dbReference>
<dbReference type="GO" id="GO:0043657">
    <property type="term" value="C:host cell"/>
    <property type="evidence" value="ECO:0007669"/>
    <property type="project" value="UniProtKB-SubCell"/>
</dbReference>
<dbReference type="GO" id="GO:0005576">
    <property type="term" value="C:extracellular region"/>
    <property type="evidence" value="ECO:0007669"/>
    <property type="project" value="UniProtKB-SubCell"/>
</dbReference>
<dbReference type="AlphaFoldDB" id="A0A015JKH2"/>
<comment type="caution">
    <text evidence="5">The sequence shown here is derived from an EMBL/GenBank/DDBJ whole genome shotgun (WGS) entry which is preliminary data.</text>
</comment>
<evidence type="ECO:0000313" key="6">
    <source>
        <dbReference type="Proteomes" id="UP000022910"/>
    </source>
</evidence>
<dbReference type="OrthoDB" id="2673191at2759"/>